<reference evidence="2 3" key="1">
    <citation type="submission" date="2019-03" db="EMBL/GenBank/DDBJ databases">
        <title>Single cell metagenomics reveals metabolic interactions within the superorganism composed of flagellate Streblomastix strix and complex community of Bacteroidetes bacteria on its surface.</title>
        <authorList>
            <person name="Treitli S.C."/>
            <person name="Kolisko M."/>
            <person name="Husnik F."/>
            <person name="Keeling P."/>
            <person name="Hampl V."/>
        </authorList>
    </citation>
    <scope>NUCLEOTIDE SEQUENCE [LARGE SCALE GENOMIC DNA]</scope>
    <source>
        <strain evidence="2">ST1C</strain>
    </source>
</reference>
<feature type="compositionally biased region" description="Low complexity" evidence="1">
    <location>
        <begin position="385"/>
        <end position="405"/>
    </location>
</feature>
<dbReference type="Proteomes" id="UP000324800">
    <property type="component" value="Unassembled WGS sequence"/>
</dbReference>
<sequence length="571" mass="63887">MEFSEQYFLLSDMLWADPAPSYRQDDIDEDGFCEGIRGPDSVMFTEKAVDIFLKNTGLTLIVRGHEDQTEGMQLTHNGKVFTVFSSSYYRDANSGACLLCHEKKLNIVIKQCNLPKTLIHPTAGPRFPKALGLSKYPELSGLGDMKMTFSKINGKDGQKERDQRERDVYQGSGLGLNIQQIKESPGITFGRKAERDKYEKDKYEKDKGIQQQIQQIQYNLGESMMGRRGGMISKDKQQQIQQKKGNIDKDKQQQQQQDDLYSEWTDKQQDKQLDDSLNKESVARLAEYGAANRFGFGVGVPSILARPRGAIGSAGATQGLGAGIDNPYSQQSSLSHQQKQQSTQPQNQQSEDNASKNKEAGIKNRSLSNLRQQHNTNATRPSPYSQHLHQQQIQSQSPQNQSQKMSSEDEKFVNKRMLVKNRQGRGRDKQDKQDKQEKLKNYGANNISNNNNTNNSSNNSEDDESSHLPPLNPPQSNLTSTISYSLNTSSISPSPLTQQQPSISSQSPNQSSFISISSPYSSSPQTDRTVLPQLFQDKKKRPLILSASTNTSLNSSQGSNDLNLFGQLKKN</sequence>
<dbReference type="EMBL" id="SNRW01000153">
    <property type="protein sequence ID" value="KAA6402999.1"/>
    <property type="molecule type" value="Genomic_DNA"/>
</dbReference>
<feature type="compositionally biased region" description="Basic and acidic residues" evidence="1">
    <location>
        <begin position="425"/>
        <end position="440"/>
    </location>
</feature>
<comment type="caution">
    <text evidence="2">The sequence shown here is derived from an EMBL/GenBank/DDBJ whole genome shotgun (WGS) entry which is preliminary data.</text>
</comment>
<feature type="region of interest" description="Disordered" evidence="1">
    <location>
        <begin position="321"/>
        <end position="571"/>
    </location>
</feature>
<proteinExistence type="predicted"/>
<dbReference type="GO" id="GO:0004722">
    <property type="term" value="F:protein serine/threonine phosphatase activity"/>
    <property type="evidence" value="ECO:0007669"/>
    <property type="project" value="TreeGrafter"/>
</dbReference>
<dbReference type="OrthoDB" id="256429at2759"/>
<gene>
    <name evidence="2" type="ORF">EZS28_001476</name>
</gene>
<feature type="compositionally biased region" description="Basic and acidic residues" evidence="1">
    <location>
        <begin position="191"/>
        <end position="208"/>
    </location>
</feature>
<dbReference type="GO" id="GO:0005737">
    <property type="term" value="C:cytoplasm"/>
    <property type="evidence" value="ECO:0007669"/>
    <property type="project" value="TreeGrafter"/>
</dbReference>
<feature type="compositionally biased region" description="Low complexity" evidence="1">
    <location>
        <begin position="445"/>
        <end position="459"/>
    </location>
</feature>
<dbReference type="PANTHER" id="PTHR11668">
    <property type="entry name" value="SERINE/THREONINE PROTEIN PHOSPHATASE"/>
    <property type="match status" value="1"/>
</dbReference>
<feature type="compositionally biased region" description="Polar residues" evidence="1">
    <location>
        <begin position="474"/>
        <end position="488"/>
    </location>
</feature>
<dbReference type="GO" id="GO:0005634">
    <property type="term" value="C:nucleus"/>
    <property type="evidence" value="ECO:0007669"/>
    <property type="project" value="TreeGrafter"/>
</dbReference>
<feature type="compositionally biased region" description="Basic and acidic residues" evidence="1">
    <location>
        <begin position="353"/>
        <end position="362"/>
    </location>
</feature>
<dbReference type="InterPro" id="IPR029052">
    <property type="entry name" value="Metallo-depent_PP-like"/>
</dbReference>
<organism evidence="2 3">
    <name type="scientific">Streblomastix strix</name>
    <dbReference type="NCBI Taxonomy" id="222440"/>
    <lineage>
        <taxon>Eukaryota</taxon>
        <taxon>Metamonada</taxon>
        <taxon>Preaxostyla</taxon>
        <taxon>Oxymonadida</taxon>
        <taxon>Streblomastigidae</taxon>
        <taxon>Streblomastix</taxon>
    </lineage>
</organism>
<evidence type="ECO:0000313" key="2">
    <source>
        <dbReference type="EMBL" id="KAA6402999.1"/>
    </source>
</evidence>
<feature type="compositionally biased region" description="Polar residues" evidence="1">
    <location>
        <begin position="365"/>
        <end position="384"/>
    </location>
</feature>
<dbReference type="InterPro" id="IPR050341">
    <property type="entry name" value="PP1_catalytic_subunit"/>
</dbReference>
<evidence type="ECO:0008006" key="4">
    <source>
        <dbReference type="Google" id="ProtNLM"/>
    </source>
</evidence>
<feature type="region of interest" description="Disordered" evidence="1">
    <location>
        <begin position="185"/>
        <end position="210"/>
    </location>
</feature>
<dbReference type="PANTHER" id="PTHR11668:SF496">
    <property type="entry name" value="SERINE_THREONINE-PROTEIN PHOSPHATASE"/>
    <property type="match status" value="1"/>
</dbReference>
<dbReference type="SUPFAM" id="SSF56300">
    <property type="entry name" value="Metallo-dependent phosphatases"/>
    <property type="match status" value="1"/>
</dbReference>
<accession>A0A5J4X923</accession>
<evidence type="ECO:0000313" key="3">
    <source>
        <dbReference type="Proteomes" id="UP000324800"/>
    </source>
</evidence>
<feature type="compositionally biased region" description="Low complexity" evidence="1">
    <location>
        <begin position="489"/>
        <end position="525"/>
    </location>
</feature>
<dbReference type="Gene3D" id="3.60.21.10">
    <property type="match status" value="1"/>
</dbReference>
<protein>
    <recommendedName>
        <fullName evidence="4">Serine/threonine specific protein phosphatases domain-containing protein</fullName>
    </recommendedName>
</protein>
<feature type="compositionally biased region" description="Low complexity" evidence="1">
    <location>
        <begin position="329"/>
        <end position="350"/>
    </location>
</feature>
<dbReference type="AlphaFoldDB" id="A0A5J4X923"/>
<evidence type="ECO:0000256" key="1">
    <source>
        <dbReference type="SAM" id="MobiDB-lite"/>
    </source>
</evidence>
<name>A0A5J4X923_9EUKA</name>
<feature type="region of interest" description="Disordered" evidence="1">
    <location>
        <begin position="226"/>
        <end position="261"/>
    </location>
</feature>
<feature type="compositionally biased region" description="Low complexity" evidence="1">
    <location>
        <begin position="545"/>
        <end position="556"/>
    </location>
</feature>